<dbReference type="EMBL" id="JADQDM010000029">
    <property type="protein sequence ID" value="MBF9224347.1"/>
    <property type="molecule type" value="Genomic_DNA"/>
</dbReference>
<dbReference type="RefSeq" id="WP_196295765.1">
    <property type="nucleotide sequence ID" value="NZ_JADQDM010000029.1"/>
</dbReference>
<organism evidence="1 2">
    <name type="scientific">Hymenobacter ruricola</name>
    <dbReference type="NCBI Taxonomy" id="2791023"/>
    <lineage>
        <taxon>Bacteria</taxon>
        <taxon>Pseudomonadati</taxon>
        <taxon>Bacteroidota</taxon>
        <taxon>Cytophagia</taxon>
        <taxon>Cytophagales</taxon>
        <taxon>Hymenobacteraceae</taxon>
        <taxon>Hymenobacter</taxon>
    </lineage>
</organism>
<reference evidence="1 2" key="1">
    <citation type="submission" date="2020-11" db="EMBL/GenBank/DDBJ databases">
        <authorList>
            <person name="Kim M.K."/>
        </authorList>
    </citation>
    <scope>NUCLEOTIDE SEQUENCE [LARGE SCALE GENOMIC DNA]</scope>
    <source>
        <strain evidence="1 2">BT662</strain>
    </source>
</reference>
<name>A0ABS0IBN9_9BACT</name>
<gene>
    <name evidence="1" type="ORF">I2H31_24810</name>
</gene>
<evidence type="ECO:0000313" key="1">
    <source>
        <dbReference type="EMBL" id="MBF9224347.1"/>
    </source>
</evidence>
<proteinExistence type="predicted"/>
<accession>A0ABS0IBN9</accession>
<evidence type="ECO:0008006" key="3">
    <source>
        <dbReference type="Google" id="ProtNLM"/>
    </source>
</evidence>
<dbReference type="Proteomes" id="UP000618931">
    <property type="component" value="Unassembled WGS sequence"/>
</dbReference>
<sequence length="183" mass="19820">MKPYLTLALAATLLAPACKKDDPDDGLPPATQEGKNTGGCLVNGERFVATGYGSGLGRISALSGGFAFDSLYYLELSGVVKGNNVDVLLFFRSRKPGTYPLNRNTLYYPQGDPLTIFSHATYTESNNTGELYVTDAQHTGQVEFTYADVARRISAGTFEFTAASTFDRSKTVTVTSGRFDRQQ</sequence>
<comment type="caution">
    <text evidence="1">The sequence shown here is derived from an EMBL/GenBank/DDBJ whole genome shotgun (WGS) entry which is preliminary data.</text>
</comment>
<evidence type="ECO:0000313" key="2">
    <source>
        <dbReference type="Proteomes" id="UP000618931"/>
    </source>
</evidence>
<keyword evidence="2" id="KW-1185">Reference proteome</keyword>
<protein>
    <recommendedName>
        <fullName evidence="3">Lipoprotein</fullName>
    </recommendedName>
</protein>